<dbReference type="AlphaFoldDB" id="A0AAD4TAH1"/>
<sequence>MKRSSPSCPSTSPNSVKIRTLIHSHFFRHVYHIVRALTKAKSILMELVSNKNKENYYIESRMKDGTKKKKKRVFCSSSLRLHYNWCSSHVLPMPEPPSVFGADGYSNDNYSNHVYYDSTWNSSSILPAEEHMQDGFDSHLSGYLRWLDEKVATENSTGNKNNCGGDDMEEIDRLADKFIASFHEKFRLEKQESYRRYQEMLARSM</sequence>
<proteinExistence type="predicted"/>
<dbReference type="Proteomes" id="UP001202328">
    <property type="component" value="Unassembled WGS sequence"/>
</dbReference>
<dbReference type="EMBL" id="JAJJMB010002444">
    <property type="protein sequence ID" value="KAI3951423.1"/>
    <property type="molecule type" value="Genomic_DNA"/>
</dbReference>
<organism evidence="1 2">
    <name type="scientific">Papaver atlanticum</name>
    <dbReference type="NCBI Taxonomy" id="357466"/>
    <lineage>
        <taxon>Eukaryota</taxon>
        <taxon>Viridiplantae</taxon>
        <taxon>Streptophyta</taxon>
        <taxon>Embryophyta</taxon>
        <taxon>Tracheophyta</taxon>
        <taxon>Spermatophyta</taxon>
        <taxon>Magnoliopsida</taxon>
        <taxon>Ranunculales</taxon>
        <taxon>Papaveraceae</taxon>
        <taxon>Papaveroideae</taxon>
        <taxon>Papaver</taxon>
    </lineage>
</organism>
<accession>A0AAD4TAH1</accession>
<comment type="caution">
    <text evidence="1">The sequence shown here is derived from an EMBL/GenBank/DDBJ whole genome shotgun (WGS) entry which is preliminary data.</text>
</comment>
<dbReference type="Pfam" id="PF05553">
    <property type="entry name" value="DUF761"/>
    <property type="match status" value="1"/>
</dbReference>
<evidence type="ECO:0000313" key="1">
    <source>
        <dbReference type="EMBL" id="KAI3951423.1"/>
    </source>
</evidence>
<reference evidence="1" key="1">
    <citation type="submission" date="2022-04" db="EMBL/GenBank/DDBJ databases">
        <title>A functionally conserved STORR gene fusion in Papaver species that diverged 16.8 million years ago.</title>
        <authorList>
            <person name="Catania T."/>
        </authorList>
    </citation>
    <scope>NUCLEOTIDE SEQUENCE</scope>
    <source>
        <strain evidence="1">S-188037</strain>
    </source>
</reference>
<dbReference type="InterPro" id="IPR008480">
    <property type="entry name" value="DUF761_pln"/>
</dbReference>
<protein>
    <recommendedName>
        <fullName evidence="3">Cotton fiber protein</fullName>
    </recommendedName>
</protein>
<gene>
    <name evidence="1" type="ORF">MKW98_030275</name>
</gene>
<name>A0AAD4TAH1_9MAGN</name>
<dbReference type="PANTHER" id="PTHR33450:SF4">
    <property type="entry name" value="OS04G0665666 PROTEIN"/>
    <property type="match status" value="1"/>
</dbReference>
<evidence type="ECO:0008006" key="3">
    <source>
        <dbReference type="Google" id="ProtNLM"/>
    </source>
</evidence>
<evidence type="ECO:0000313" key="2">
    <source>
        <dbReference type="Proteomes" id="UP001202328"/>
    </source>
</evidence>
<dbReference type="PANTHER" id="PTHR33450">
    <property type="entry name" value="EMB|CAB67623.1-RELATED"/>
    <property type="match status" value="1"/>
</dbReference>
<keyword evidence="2" id="KW-1185">Reference proteome</keyword>